<gene>
    <name evidence="1" type="ORF">ILUMI_03704</name>
</gene>
<dbReference type="PANTHER" id="PTHR47326:SF1">
    <property type="entry name" value="HTH PSQ-TYPE DOMAIN-CONTAINING PROTEIN"/>
    <property type="match status" value="1"/>
</dbReference>
<organism evidence="1 2">
    <name type="scientific">Ignelater luminosus</name>
    <name type="common">Cucubano</name>
    <name type="synonym">Pyrophorus luminosus</name>
    <dbReference type="NCBI Taxonomy" id="2038154"/>
    <lineage>
        <taxon>Eukaryota</taxon>
        <taxon>Metazoa</taxon>
        <taxon>Ecdysozoa</taxon>
        <taxon>Arthropoda</taxon>
        <taxon>Hexapoda</taxon>
        <taxon>Insecta</taxon>
        <taxon>Pterygota</taxon>
        <taxon>Neoptera</taxon>
        <taxon>Endopterygota</taxon>
        <taxon>Coleoptera</taxon>
        <taxon>Polyphaga</taxon>
        <taxon>Elateriformia</taxon>
        <taxon>Elateroidea</taxon>
        <taxon>Elateridae</taxon>
        <taxon>Agrypninae</taxon>
        <taxon>Pyrophorini</taxon>
        <taxon>Ignelater</taxon>
    </lineage>
</organism>
<evidence type="ECO:0000313" key="1">
    <source>
        <dbReference type="EMBL" id="KAF2902485.1"/>
    </source>
</evidence>
<dbReference type="Gene3D" id="3.30.420.10">
    <property type="entry name" value="Ribonuclease H-like superfamily/Ribonuclease H"/>
    <property type="match status" value="1"/>
</dbReference>
<protein>
    <submittedName>
        <fullName evidence="1">Uncharacterized protein</fullName>
    </submittedName>
</protein>
<accession>A0A8K0DL94</accession>
<dbReference type="EMBL" id="VTPC01001285">
    <property type="protein sequence ID" value="KAF2902485.1"/>
    <property type="molecule type" value="Genomic_DNA"/>
</dbReference>
<keyword evidence="2" id="KW-1185">Reference proteome</keyword>
<sequence length="117" mass="13374">MQEKPVQTLTIIMVYVVSINNLMQRVHFKNEKGKGVGQFDHGVTLDRIVSPSILSNSVDYQIRRDTIWVEQDGAPSYYAAPVRQWFNDNLPGRWIGRGSQVDWAPKIPDLTPLGFFL</sequence>
<dbReference type="InterPro" id="IPR036397">
    <property type="entry name" value="RNaseH_sf"/>
</dbReference>
<evidence type="ECO:0000313" key="2">
    <source>
        <dbReference type="Proteomes" id="UP000801492"/>
    </source>
</evidence>
<comment type="caution">
    <text evidence="1">The sequence shown here is derived from an EMBL/GenBank/DDBJ whole genome shotgun (WGS) entry which is preliminary data.</text>
</comment>
<dbReference type="GO" id="GO:0003676">
    <property type="term" value="F:nucleic acid binding"/>
    <property type="evidence" value="ECO:0007669"/>
    <property type="project" value="InterPro"/>
</dbReference>
<reference evidence="1" key="1">
    <citation type="submission" date="2019-08" db="EMBL/GenBank/DDBJ databases">
        <title>The genome of the North American firefly Photinus pyralis.</title>
        <authorList>
            <consortium name="Photinus pyralis genome working group"/>
            <person name="Fallon T.R."/>
            <person name="Sander Lower S.E."/>
            <person name="Weng J.-K."/>
        </authorList>
    </citation>
    <scope>NUCLEOTIDE SEQUENCE</scope>
    <source>
        <strain evidence="1">TRF0915ILg1</strain>
        <tissue evidence="1">Whole body</tissue>
    </source>
</reference>
<dbReference type="Proteomes" id="UP000801492">
    <property type="component" value="Unassembled WGS sequence"/>
</dbReference>
<dbReference type="AlphaFoldDB" id="A0A8K0DL94"/>
<name>A0A8K0DL94_IGNLU</name>
<dbReference type="OrthoDB" id="6766291at2759"/>
<dbReference type="PANTHER" id="PTHR47326">
    <property type="entry name" value="TRANSPOSABLE ELEMENT TC3 TRANSPOSASE-LIKE PROTEIN"/>
    <property type="match status" value="1"/>
</dbReference>
<proteinExistence type="predicted"/>